<reference evidence="4" key="2">
    <citation type="submission" date="2020-09" db="EMBL/GenBank/DDBJ databases">
        <authorList>
            <person name="Sun Q."/>
            <person name="Kim S."/>
        </authorList>
    </citation>
    <scope>NUCLEOTIDE SEQUENCE</scope>
    <source>
        <strain evidence="4">KCTC 42097</strain>
    </source>
</reference>
<dbReference type="Gene3D" id="2.40.30.170">
    <property type="match status" value="1"/>
</dbReference>
<evidence type="ECO:0000259" key="3">
    <source>
        <dbReference type="Pfam" id="PF25954"/>
    </source>
</evidence>
<keyword evidence="1" id="KW-1133">Transmembrane helix</keyword>
<dbReference type="Proteomes" id="UP000641137">
    <property type="component" value="Unassembled WGS sequence"/>
</dbReference>
<evidence type="ECO:0000259" key="2">
    <source>
        <dbReference type="Pfam" id="PF25917"/>
    </source>
</evidence>
<dbReference type="EMBL" id="BMZO01000003">
    <property type="protein sequence ID" value="GHC66733.1"/>
    <property type="molecule type" value="Genomic_DNA"/>
</dbReference>
<feature type="domain" description="CusB-like beta-barrel" evidence="3">
    <location>
        <begin position="248"/>
        <end position="291"/>
    </location>
</feature>
<evidence type="ECO:0000313" key="5">
    <source>
        <dbReference type="Proteomes" id="UP000641137"/>
    </source>
</evidence>
<dbReference type="RefSeq" id="WP_189488552.1">
    <property type="nucleotide sequence ID" value="NZ_BMZO01000003.1"/>
</dbReference>
<dbReference type="Pfam" id="PF25917">
    <property type="entry name" value="BSH_RND"/>
    <property type="match status" value="1"/>
</dbReference>
<dbReference type="PANTHER" id="PTHR30386:SF24">
    <property type="entry name" value="MULTIDRUG RESISTANCE EFFLUX PUMP"/>
    <property type="match status" value="1"/>
</dbReference>
<sequence length="345" mass="36928">MNKTFRTASIIAVLIGVLGVILILFAWRLPPFSPALQTTDNAYIRGRVTTLAPQLSGYVAEVIVKDFETVQAGQLLVRVDDRIYRQKLEQAKASLASQQAALANSDQSRLTGEANVASAKAQLEGARVALDTAKAEWARIEPLLARGVTTQSAADQSRSALAKAQAAFGEATAQLQVAEQSLQSTIVNRSSLEAAVEGAQAAVRLAEIDLENTNIRAPEDGKLGEVGVRLGQYVAAGTQLMAIVPHDIWVTANFKETQLYGMRSGQPVRFTVDALNDVEMTGRIERFSPAAGSEFSILKPDNATGNFVKIAQRVAVRIAVDSDQPQIERLAPGMSVVVSVDTSAE</sequence>
<keyword evidence="1" id="KW-0812">Transmembrane</keyword>
<evidence type="ECO:0000256" key="1">
    <source>
        <dbReference type="SAM" id="Phobius"/>
    </source>
</evidence>
<proteinExistence type="predicted"/>
<feature type="domain" description="Multidrug resistance protein MdtA-like barrel-sandwich hybrid" evidence="2">
    <location>
        <begin position="48"/>
        <end position="244"/>
    </location>
</feature>
<dbReference type="GO" id="GO:0055085">
    <property type="term" value="P:transmembrane transport"/>
    <property type="evidence" value="ECO:0007669"/>
    <property type="project" value="InterPro"/>
</dbReference>
<dbReference type="Gene3D" id="1.10.287.470">
    <property type="entry name" value="Helix hairpin bin"/>
    <property type="match status" value="2"/>
</dbReference>
<dbReference type="PRINTS" id="PR01490">
    <property type="entry name" value="RTXTOXIND"/>
</dbReference>
<dbReference type="InterPro" id="IPR058625">
    <property type="entry name" value="MdtA-like_BSH"/>
</dbReference>
<organism evidence="4 5">
    <name type="scientific">Limoniibacter endophyticus</name>
    <dbReference type="NCBI Taxonomy" id="1565040"/>
    <lineage>
        <taxon>Bacteria</taxon>
        <taxon>Pseudomonadati</taxon>
        <taxon>Pseudomonadota</taxon>
        <taxon>Alphaproteobacteria</taxon>
        <taxon>Hyphomicrobiales</taxon>
        <taxon>Bartonellaceae</taxon>
        <taxon>Limoniibacter</taxon>
    </lineage>
</organism>
<feature type="transmembrane region" description="Helical" evidence="1">
    <location>
        <begin position="7"/>
        <end position="27"/>
    </location>
</feature>
<reference evidence="4" key="1">
    <citation type="journal article" date="2014" name="Int. J. Syst. Evol. Microbiol.">
        <title>Complete genome sequence of Corynebacterium casei LMG S-19264T (=DSM 44701T), isolated from a smear-ripened cheese.</title>
        <authorList>
            <consortium name="US DOE Joint Genome Institute (JGI-PGF)"/>
            <person name="Walter F."/>
            <person name="Albersmeier A."/>
            <person name="Kalinowski J."/>
            <person name="Ruckert C."/>
        </authorList>
    </citation>
    <scope>NUCLEOTIDE SEQUENCE</scope>
    <source>
        <strain evidence="4">KCTC 42097</strain>
    </source>
</reference>
<dbReference type="SUPFAM" id="SSF111369">
    <property type="entry name" value="HlyD-like secretion proteins"/>
    <property type="match status" value="3"/>
</dbReference>
<dbReference type="Gene3D" id="2.40.50.100">
    <property type="match status" value="1"/>
</dbReference>
<gene>
    <name evidence="4" type="ORF">GCM10010136_10080</name>
</gene>
<dbReference type="Pfam" id="PF25954">
    <property type="entry name" value="Beta-barrel_RND_2"/>
    <property type="match status" value="1"/>
</dbReference>
<keyword evidence="5" id="KW-1185">Reference proteome</keyword>
<dbReference type="PANTHER" id="PTHR30386">
    <property type="entry name" value="MEMBRANE FUSION SUBUNIT OF EMRAB-TOLC MULTIDRUG EFFLUX PUMP"/>
    <property type="match status" value="1"/>
</dbReference>
<evidence type="ECO:0000313" key="4">
    <source>
        <dbReference type="EMBL" id="GHC66733.1"/>
    </source>
</evidence>
<accession>A0A8J3GFF7</accession>
<keyword evidence="1" id="KW-0472">Membrane</keyword>
<comment type="caution">
    <text evidence="4">The sequence shown here is derived from an EMBL/GenBank/DDBJ whole genome shotgun (WGS) entry which is preliminary data.</text>
</comment>
<dbReference type="InterPro" id="IPR050739">
    <property type="entry name" value="MFP"/>
</dbReference>
<protein>
    <submittedName>
        <fullName evidence="4">Transporter</fullName>
    </submittedName>
</protein>
<dbReference type="InterPro" id="IPR058792">
    <property type="entry name" value="Beta-barrel_RND_2"/>
</dbReference>
<name>A0A8J3GFF7_9HYPH</name>
<dbReference type="AlphaFoldDB" id="A0A8J3GFF7"/>